<sequence length="143" mass="15859">MANTIRLKIQNSVHRSLLSLTGGRVGKRVAGMPTLELTTVGRKSGRDHTVVLMAPVVEGDTIVIVGSRAGDAAHPAWFLNLRETPMTRVSVQHGPERSMVAHVATADERAALWPRVCEAWKGYDRYQRRTFREIPLVLLRPVA</sequence>
<comment type="similarity">
    <text evidence="1">Belongs to the F420H(2)-dependent quinone reductase family.</text>
</comment>
<dbReference type="NCBIfam" id="TIGR00026">
    <property type="entry name" value="hi_GC_TIGR00026"/>
    <property type="match status" value="1"/>
</dbReference>
<evidence type="ECO:0000256" key="2">
    <source>
        <dbReference type="ARBA" id="ARBA00049106"/>
    </source>
</evidence>
<keyword evidence="4" id="KW-1185">Reference proteome</keyword>
<proteinExistence type="inferred from homology"/>
<dbReference type="RefSeq" id="WP_397092046.1">
    <property type="nucleotide sequence ID" value="NZ_JBIRYO010000004.1"/>
</dbReference>
<dbReference type="Gene3D" id="2.30.110.10">
    <property type="entry name" value="Electron Transport, Fmn-binding Protein, Chain A"/>
    <property type="match status" value="1"/>
</dbReference>
<evidence type="ECO:0000256" key="1">
    <source>
        <dbReference type="ARBA" id="ARBA00008710"/>
    </source>
</evidence>
<accession>A0ABW7WX77</accession>
<protein>
    <submittedName>
        <fullName evidence="3">Nitroreductase/quinone reductase family protein</fullName>
    </submittedName>
</protein>
<reference evidence="3 4" key="1">
    <citation type="submission" date="2024-10" db="EMBL/GenBank/DDBJ databases">
        <title>The Natural Products Discovery Center: Release of the First 8490 Sequenced Strains for Exploring Actinobacteria Biosynthetic Diversity.</title>
        <authorList>
            <person name="Kalkreuter E."/>
            <person name="Kautsar S.A."/>
            <person name="Yang D."/>
            <person name="Bader C.D."/>
            <person name="Teijaro C.N."/>
            <person name="Fluegel L."/>
            <person name="Davis C.M."/>
            <person name="Simpson J.R."/>
            <person name="Lauterbach L."/>
            <person name="Steele A.D."/>
            <person name="Gui C."/>
            <person name="Meng S."/>
            <person name="Li G."/>
            <person name="Viehrig K."/>
            <person name="Ye F."/>
            <person name="Su P."/>
            <person name="Kiefer A.F."/>
            <person name="Nichols A."/>
            <person name="Cepeda A.J."/>
            <person name="Yan W."/>
            <person name="Fan B."/>
            <person name="Jiang Y."/>
            <person name="Adhikari A."/>
            <person name="Zheng C.-J."/>
            <person name="Schuster L."/>
            <person name="Cowan T.M."/>
            <person name="Smanski M.J."/>
            <person name="Chevrette M.G."/>
            <person name="De Carvalho L.P.S."/>
            <person name="Shen B."/>
        </authorList>
    </citation>
    <scope>NUCLEOTIDE SEQUENCE [LARGE SCALE GENOMIC DNA]</scope>
    <source>
        <strain evidence="3 4">NPDC019275</strain>
    </source>
</reference>
<evidence type="ECO:0000313" key="4">
    <source>
        <dbReference type="Proteomes" id="UP001611415"/>
    </source>
</evidence>
<dbReference type="Pfam" id="PF04075">
    <property type="entry name" value="F420H2_quin_red"/>
    <property type="match status" value="1"/>
</dbReference>
<dbReference type="PANTHER" id="PTHR39428">
    <property type="entry name" value="F420H(2)-DEPENDENT QUINONE REDUCTASE RV1261C"/>
    <property type="match status" value="1"/>
</dbReference>
<dbReference type="PANTHER" id="PTHR39428:SF3">
    <property type="entry name" value="DEAZAFLAVIN-DEPENDENT NITROREDUCTASE"/>
    <property type="match status" value="1"/>
</dbReference>
<name>A0ABW7WX77_9NOCA</name>
<dbReference type="InterPro" id="IPR012349">
    <property type="entry name" value="Split_barrel_FMN-bd"/>
</dbReference>
<gene>
    <name evidence="3" type="ORF">ACH49W_08705</name>
</gene>
<comment type="caution">
    <text evidence="3">The sequence shown here is derived from an EMBL/GenBank/DDBJ whole genome shotgun (WGS) entry which is preliminary data.</text>
</comment>
<evidence type="ECO:0000313" key="3">
    <source>
        <dbReference type="EMBL" id="MFI2473444.1"/>
    </source>
</evidence>
<organism evidence="3 4">
    <name type="scientific">Nocardia xishanensis</name>
    <dbReference type="NCBI Taxonomy" id="238964"/>
    <lineage>
        <taxon>Bacteria</taxon>
        <taxon>Bacillati</taxon>
        <taxon>Actinomycetota</taxon>
        <taxon>Actinomycetes</taxon>
        <taxon>Mycobacteriales</taxon>
        <taxon>Nocardiaceae</taxon>
        <taxon>Nocardia</taxon>
    </lineage>
</organism>
<dbReference type="EMBL" id="JBIRYO010000004">
    <property type="protein sequence ID" value="MFI2473444.1"/>
    <property type="molecule type" value="Genomic_DNA"/>
</dbReference>
<dbReference type="Proteomes" id="UP001611415">
    <property type="component" value="Unassembled WGS sequence"/>
</dbReference>
<dbReference type="InterPro" id="IPR004378">
    <property type="entry name" value="F420H2_quin_Rdtase"/>
</dbReference>
<comment type="catalytic activity">
    <reaction evidence="2">
        <text>oxidized coenzyme F420-(gamma-L-Glu)(n) + a quinol + H(+) = reduced coenzyme F420-(gamma-L-Glu)(n) + a quinone</text>
        <dbReference type="Rhea" id="RHEA:39663"/>
        <dbReference type="Rhea" id="RHEA-COMP:12939"/>
        <dbReference type="Rhea" id="RHEA-COMP:14378"/>
        <dbReference type="ChEBI" id="CHEBI:15378"/>
        <dbReference type="ChEBI" id="CHEBI:24646"/>
        <dbReference type="ChEBI" id="CHEBI:132124"/>
        <dbReference type="ChEBI" id="CHEBI:133980"/>
        <dbReference type="ChEBI" id="CHEBI:139511"/>
    </reaction>
</comment>